<accession>A0ABT8GAU6</accession>
<name>A0ABT8GAU6_9MICO</name>
<sequence length="98" mass="10385">MDAARTFLAWIRTAVGLLITALLLVALDVPIDEGWRLGAAGLVLLLAIAAAAQGWFSWRTHARPPGNGEAAPDLRIGSWLTWGVVAAGLLLLVGWVMT</sequence>
<keyword evidence="3 5" id="KW-1133">Transmembrane helix</keyword>
<evidence type="ECO:0000256" key="4">
    <source>
        <dbReference type="ARBA" id="ARBA00023136"/>
    </source>
</evidence>
<evidence type="ECO:0000313" key="7">
    <source>
        <dbReference type="EMBL" id="MDN4476263.1"/>
    </source>
</evidence>
<comment type="caution">
    <text evidence="7">The sequence shown here is derived from an EMBL/GenBank/DDBJ whole genome shotgun (WGS) entry which is preliminary data.</text>
</comment>
<dbReference type="EMBL" id="JAUHPW010000007">
    <property type="protein sequence ID" value="MDN4476263.1"/>
    <property type="molecule type" value="Genomic_DNA"/>
</dbReference>
<keyword evidence="2 5" id="KW-0812">Transmembrane</keyword>
<feature type="transmembrane region" description="Helical" evidence="5">
    <location>
        <begin position="39"/>
        <end position="58"/>
    </location>
</feature>
<evidence type="ECO:0000256" key="1">
    <source>
        <dbReference type="ARBA" id="ARBA00004127"/>
    </source>
</evidence>
<keyword evidence="8" id="KW-1185">Reference proteome</keyword>
<proteinExistence type="predicted"/>
<dbReference type="Proteomes" id="UP001172728">
    <property type="component" value="Unassembled WGS sequence"/>
</dbReference>
<gene>
    <name evidence="7" type="ORF">QQX09_10390</name>
</gene>
<feature type="transmembrane region" description="Helical" evidence="5">
    <location>
        <begin position="7"/>
        <end position="27"/>
    </location>
</feature>
<keyword evidence="4 5" id="KW-0472">Membrane</keyword>
<evidence type="ECO:0000313" key="8">
    <source>
        <dbReference type="Proteomes" id="UP001172728"/>
    </source>
</evidence>
<feature type="domain" description="DUF202" evidence="6">
    <location>
        <begin position="5"/>
        <end position="63"/>
    </location>
</feature>
<reference evidence="7" key="1">
    <citation type="submission" date="2023-06" db="EMBL/GenBank/DDBJ databases">
        <title>Sysu t00192.</title>
        <authorList>
            <person name="Gao L."/>
            <person name="Fang B.-Z."/>
            <person name="Li W.-J."/>
        </authorList>
    </citation>
    <scope>NUCLEOTIDE SEQUENCE</scope>
    <source>
        <strain evidence="7">SYSU T00192</strain>
    </source>
</reference>
<evidence type="ECO:0000256" key="2">
    <source>
        <dbReference type="ARBA" id="ARBA00022692"/>
    </source>
</evidence>
<evidence type="ECO:0000259" key="6">
    <source>
        <dbReference type="Pfam" id="PF02656"/>
    </source>
</evidence>
<dbReference type="Pfam" id="PF02656">
    <property type="entry name" value="DUF202"/>
    <property type="match status" value="1"/>
</dbReference>
<organism evidence="7 8">
    <name type="scientific">Demequina litoralis</name>
    <dbReference type="NCBI Taxonomy" id="3051660"/>
    <lineage>
        <taxon>Bacteria</taxon>
        <taxon>Bacillati</taxon>
        <taxon>Actinomycetota</taxon>
        <taxon>Actinomycetes</taxon>
        <taxon>Micrococcales</taxon>
        <taxon>Demequinaceae</taxon>
        <taxon>Demequina</taxon>
    </lineage>
</organism>
<evidence type="ECO:0000256" key="5">
    <source>
        <dbReference type="SAM" id="Phobius"/>
    </source>
</evidence>
<dbReference type="InterPro" id="IPR003807">
    <property type="entry name" value="DUF202"/>
</dbReference>
<protein>
    <submittedName>
        <fullName evidence="7">DUF202 domain-containing protein</fullName>
    </submittedName>
</protein>
<feature type="transmembrane region" description="Helical" evidence="5">
    <location>
        <begin position="79"/>
        <end position="97"/>
    </location>
</feature>
<dbReference type="RefSeq" id="WP_301134318.1">
    <property type="nucleotide sequence ID" value="NZ_JAUHPW010000007.1"/>
</dbReference>
<comment type="subcellular location">
    <subcellularLocation>
        <location evidence="1">Endomembrane system</location>
        <topology evidence="1">Multi-pass membrane protein</topology>
    </subcellularLocation>
</comment>
<evidence type="ECO:0000256" key="3">
    <source>
        <dbReference type="ARBA" id="ARBA00022989"/>
    </source>
</evidence>